<evidence type="ECO:0000256" key="1">
    <source>
        <dbReference type="ARBA" id="ARBA00022603"/>
    </source>
</evidence>
<feature type="domain" description="O-methyltransferase dimerisation" evidence="6">
    <location>
        <begin position="25"/>
        <end position="111"/>
    </location>
</feature>
<dbReference type="Pfam" id="PF00891">
    <property type="entry name" value="Methyltransf_2"/>
    <property type="match status" value="1"/>
</dbReference>
<dbReference type="PROSITE" id="PS51683">
    <property type="entry name" value="SAM_OMT_II"/>
    <property type="match status" value="1"/>
</dbReference>
<gene>
    <name evidence="7" type="ORF">SEVIR_6G181100v2</name>
</gene>
<dbReference type="OMA" id="MNMVVGY"/>
<dbReference type="InterPro" id="IPR036388">
    <property type="entry name" value="WH-like_DNA-bd_sf"/>
</dbReference>
<accession>A0A4U6U8M7</accession>
<organism evidence="7 8">
    <name type="scientific">Setaria viridis</name>
    <name type="common">Green bristlegrass</name>
    <name type="synonym">Setaria italica subsp. viridis</name>
    <dbReference type="NCBI Taxonomy" id="4556"/>
    <lineage>
        <taxon>Eukaryota</taxon>
        <taxon>Viridiplantae</taxon>
        <taxon>Streptophyta</taxon>
        <taxon>Embryophyta</taxon>
        <taxon>Tracheophyta</taxon>
        <taxon>Spermatophyta</taxon>
        <taxon>Magnoliopsida</taxon>
        <taxon>Liliopsida</taxon>
        <taxon>Poales</taxon>
        <taxon>Poaceae</taxon>
        <taxon>PACMAD clade</taxon>
        <taxon>Panicoideae</taxon>
        <taxon>Panicodae</taxon>
        <taxon>Paniceae</taxon>
        <taxon>Cenchrinae</taxon>
        <taxon>Setaria</taxon>
    </lineage>
</organism>
<keyword evidence="3" id="KW-0949">S-adenosyl-L-methionine</keyword>
<dbReference type="EMBL" id="CM016557">
    <property type="protein sequence ID" value="TKW10664.1"/>
    <property type="molecule type" value="Genomic_DNA"/>
</dbReference>
<evidence type="ECO:0000256" key="4">
    <source>
        <dbReference type="PIRSR" id="PIRSR005739-1"/>
    </source>
</evidence>
<evidence type="ECO:0000259" key="6">
    <source>
        <dbReference type="Pfam" id="PF08100"/>
    </source>
</evidence>
<dbReference type="PANTHER" id="PTHR11746">
    <property type="entry name" value="O-METHYLTRANSFERASE"/>
    <property type="match status" value="1"/>
</dbReference>
<keyword evidence="2" id="KW-0808">Transferase</keyword>
<dbReference type="InterPro" id="IPR029063">
    <property type="entry name" value="SAM-dependent_MTases_sf"/>
</dbReference>
<reference evidence="7" key="1">
    <citation type="submission" date="2019-03" db="EMBL/GenBank/DDBJ databases">
        <title>WGS assembly of Setaria viridis.</title>
        <authorList>
            <person name="Huang P."/>
            <person name="Jenkins J."/>
            <person name="Grimwood J."/>
            <person name="Barry K."/>
            <person name="Healey A."/>
            <person name="Mamidi S."/>
            <person name="Sreedasyam A."/>
            <person name="Shu S."/>
            <person name="Feldman M."/>
            <person name="Wu J."/>
            <person name="Yu Y."/>
            <person name="Chen C."/>
            <person name="Johnson J."/>
            <person name="Rokhsar D."/>
            <person name="Baxter I."/>
            <person name="Schmutz J."/>
            <person name="Brutnell T."/>
            <person name="Kellogg E."/>
        </authorList>
    </citation>
    <scope>NUCLEOTIDE SEQUENCE [LARGE SCALE GENOMIC DNA]</scope>
</reference>
<evidence type="ECO:0000256" key="3">
    <source>
        <dbReference type="ARBA" id="ARBA00022691"/>
    </source>
</evidence>
<dbReference type="InterPro" id="IPR012967">
    <property type="entry name" value="COMT_dimerisation"/>
</dbReference>
<dbReference type="AlphaFoldDB" id="A0A4U6U8M7"/>
<proteinExistence type="predicted"/>
<sequence length="368" mass="40326">MSRVQEELSTQDMLRGYVEIHHLGLCHVKSMAFWCAIQLGIPSAIHRRGGAATLSDLVTETGVDPSKLPYLRRLMRVLTVSGIFAADQPASPVDYESETIYMLTPASRLLADGGASTTSCDISPMVRLLVRPTTTVSTYFNLEEWLKDDGTASLFEVVHGMTPWMMTKNDVAYNKVLNEACAADSNFAMDTILKDPGLASIFSGLSSLVDVGGGHGAAAVAIARAFPHIQCSVLDLEQVVSEAPADGTVQFISGDMFESVPPADGVLLKFVLHCWDDNSSVKILRQCKKAISARDAGGKVIIMNMVVGYETPDKIAKEAQVLWDMFMMRHVGVEREEHEWKRIFLEAGFSDYKITPTLGFQSIIEVFP</sequence>
<dbReference type="InterPro" id="IPR001077">
    <property type="entry name" value="COMT_C"/>
</dbReference>
<dbReference type="GO" id="GO:0032259">
    <property type="term" value="P:methylation"/>
    <property type="evidence" value="ECO:0007669"/>
    <property type="project" value="UniProtKB-KW"/>
</dbReference>
<evidence type="ECO:0000259" key="5">
    <source>
        <dbReference type="Pfam" id="PF00891"/>
    </source>
</evidence>
<dbReference type="Gene3D" id="3.40.50.150">
    <property type="entry name" value="Vaccinia Virus protein VP39"/>
    <property type="match status" value="1"/>
</dbReference>
<dbReference type="InterPro" id="IPR036390">
    <property type="entry name" value="WH_DNA-bd_sf"/>
</dbReference>
<protein>
    <recommendedName>
        <fullName evidence="9">O-methyltransferase domain-containing protein</fullName>
    </recommendedName>
</protein>
<dbReference type="SUPFAM" id="SSF46785">
    <property type="entry name" value="Winged helix' DNA-binding domain"/>
    <property type="match status" value="1"/>
</dbReference>
<dbReference type="InterPro" id="IPR016461">
    <property type="entry name" value="COMT-like"/>
</dbReference>
<dbReference type="Gramene" id="TKW10664">
    <property type="protein sequence ID" value="TKW10664"/>
    <property type="gene ID" value="SEVIR_6G181100v2"/>
</dbReference>
<evidence type="ECO:0008006" key="9">
    <source>
        <dbReference type="Google" id="ProtNLM"/>
    </source>
</evidence>
<evidence type="ECO:0000313" key="8">
    <source>
        <dbReference type="Proteomes" id="UP000298652"/>
    </source>
</evidence>
<dbReference type="Pfam" id="PF08100">
    <property type="entry name" value="Dimerisation"/>
    <property type="match status" value="1"/>
</dbReference>
<dbReference type="Gene3D" id="1.10.10.10">
    <property type="entry name" value="Winged helix-like DNA-binding domain superfamily/Winged helix DNA-binding domain"/>
    <property type="match status" value="1"/>
</dbReference>
<dbReference type="FunFam" id="3.40.50.150:FF:000206">
    <property type="entry name" value="O-methyltransferase ZRP4"/>
    <property type="match status" value="1"/>
</dbReference>
<keyword evidence="1" id="KW-0489">Methyltransferase</keyword>
<evidence type="ECO:0000313" key="7">
    <source>
        <dbReference type="EMBL" id="TKW10664.1"/>
    </source>
</evidence>
<feature type="active site" description="Proton acceptor" evidence="4">
    <location>
        <position position="273"/>
    </location>
</feature>
<name>A0A4U6U8M7_SETVI</name>
<dbReference type="GO" id="GO:0008171">
    <property type="term" value="F:O-methyltransferase activity"/>
    <property type="evidence" value="ECO:0007669"/>
    <property type="project" value="InterPro"/>
</dbReference>
<dbReference type="PIRSF" id="PIRSF005739">
    <property type="entry name" value="O-mtase"/>
    <property type="match status" value="1"/>
</dbReference>
<dbReference type="Proteomes" id="UP000298652">
    <property type="component" value="Chromosome 6"/>
</dbReference>
<evidence type="ECO:0000256" key="2">
    <source>
        <dbReference type="ARBA" id="ARBA00022679"/>
    </source>
</evidence>
<feature type="domain" description="O-methyltransferase C-terminal" evidence="5">
    <location>
        <begin position="139"/>
        <end position="350"/>
    </location>
</feature>
<dbReference type="SUPFAM" id="SSF53335">
    <property type="entry name" value="S-adenosyl-L-methionine-dependent methyltransferases"/>
    <property type="match status" value="1"/>
</dbReference>
<dbReference type="GO" id="GO:0046983">
    <property type="term" value="F:protein dimerization activity"/>
    <property type="evidence" value="ECO:0007669"/>
    <property type="project" value="InterPro"/>
</dbReference>
<keyword evidence="8" id="KW-1185">Reference proteome</keyword>